<sequence>MNRYTYRVQWCPEYDEHIGTCVEMPYLTGRAPTAQEAIAAIEDAVDQHVSALRGCGEEAPTPLSERSYSGTLVIRTSPALHARLAIEAAEQRVSMNHWVVQKLADRQSGGSFGRFPFD</sequence>
<comment type="caution">
    <text evidence="1">The sequence shown here is derived from an EMBL/GenBank/DDBJ whole genome shotgun (WGS) entry which is preliminary data.</text>
</comment>
<dbReference type="InterPro" id="IPR035069">
    <property type="entry name" value="TTHA1013/TTHA0281-like"/>
</dbReference>
<dbReference type="Pfam" id="PF05534">
    <property type="entry name" value="HicB"/>
    <property type="match status" value="1"/>
</dbReference>
<dbReference type="EMBL" id="LQOX01000118">
    <property type="protein sequence ID" value="ORV66006.1"/>
    <property type="molecule type" value="Genomic_DNA"/>
</dbReference>
<organism evidence="1 2">
    <name type="scientific">Mycobacterium gastri</name>
    <dbReference type="NCBI Taxonomy" id="1777"/>
    <lineage>
        <taxon>Bacteria</taxon>
        <taxon>Bacillati</taxon>
        <taxon>Actinomycetota</taxon>
        <taxon>Actinomycetes</taxon>
        <taxon>Mycobacteriales</taxon>
        <taxon>Mycobacteriaceae</taxon>
        <taxon>Mycobacterium</taxon>
    </lineage>
</organism>
<keyword evidence="2" id="KW-1185">Reference proteome</keyword>
<protein>
    <submittedName>
        <fullName evidence="1">Pilus assembly protein HicB</fullName>
    </submittedName>
</protein>
<dbReference type="AlphaFoldDB" id="A0A1X1VAA8"/>
<name>A0A1X1VAA8_MYCGS</name>
<dbReference type="InterPro" id="IPR008651">
    <property type="entry name" value="Uncharacterised_HicB"/>
</dbReference>
<evidence type="ECO:0000313" key="2">
    <source>
        <dbReference type="Proteomes" id="UP000193738"/>
    </source>
</evidence>
<dbReference type="RefSeq" id="WP_036419559.1">
    <property type="nucleotide sequence ID" value="NZ_LQOX01000118.1"/>
</dbReference>
<accession>A0A1X1VAA8</accession>
<reference evidence="1 2" key="1">
    <citation type="submission" date="2016-01" db="EMBL/GenBank/DDBJ databases">
        <title>The new phylogeny of the genus Mycobacterium.</title>
        <authorList>
            <person name="Tarcisio F."/>
            <person name="Conor M."/>
            <person name="Antonella G."/>
            <person name="Elisabetta G."/>
            <person name="Giulia F.S."/>
            <person name="Sara T."/>
            <person name="Anna F."/>
            <person name="Clotilde B."/>
            <person name="Roberto B."/>
            <person name="Veronica D.S."/>
            <person name="Fabio R."/>
            <person name="Monica P."/>
            <person name="Olivier J."/>
            <person name="Enrico T."/>
            <person name="Nicola S."/>
        </authorList>
    </citation>
    <scope>NUCLEOTIDE SEQUENCE [LARGE SCALE GENOMIC DNA]</scope>
    <source>
        <strain evidence="1 2">DSM 43505</strain>
    </source>
</reference>
<evidence type="ECO:0000313" key="1">
    <source>
        <dbReference type="EMBL" id="ORV66006.1"/>
    </source>
</evidence>
<dbReference type="Proteomes" id="UP000193738">
    <property type="component" value="Unassembled WGS sequence"/>
</dbReference>
<proteinExistence type="predicted"/>
<gene>
    <name evidence="1" type="ORF">AWC07_11485</name>
</gene>
<dbReference type="STRING" id="1777.AWC07_11485"/>
<dbReference type="GO" id="GO:0006355">
    <property type="term" value="P:regulation of DNA-templated transcription"/>
    <property type="evidence" value="ECO:0007669"/>
    <property type="project" value="InterPro"/>
</dbReference>
<dbReference type="SUPFAM" id="SSF143100">
    <property type="entry name" value="TTHA1013/TTHA0281-like"/>
    <property type="match status" value="1"/>
</dbReference>
<dbReference type="SUPFAM" id="SSF47598">
    <property type="entry name" value="Ribbon-helix-helix"/>
    <property type="match status" value="1"/>
</dbReference>
<dbReference type="InterPro" id="IPR010985">
    <property type="entry name" value="Ribbon_hlx_hlx"/>
</dbReference>